<feature type="signal peptide" evidence="2">
    <location>
        <begin position="1"/>
        <end position="26"/>
    </location>
</feature>
<dbReference type="EMBL" id="JAYWLC010000006">
    <property type="protein sequence ID" value="MER5172101.1"/>
    <property type="molecule type" value="Genomic_DNA"/>
</dbReference>
<evidence type="ECO:0000313" key="4">
    <source>
        <dbReference type="Proteomes" id="UP001438953"/>
    </source>
</evidence>
<proteinExistence type="predicted"/>
<feature type="region of interest" description="Disordered" evidence="1">
    <location>
        <begin position="54"/>
        <end position="104"/>
    </location>
</feature>
<dbReference type="Proteomes" id="UP001438953">
    <property type="component" value="Unassembled WGS sequence"/>
</dbReference>
<evidence type="ECO:0000313" key="3">
    <source>
        <dbReference type="EMBL" id="MER5172101.1"/>
    </source>
</evidence>
<feature type="compositionally biased region" description="Basic and acidic residues" evidence="1">
    <location>
        <begin position="72"/>
        <end position="97"/>
    </location>
</feature>
<keyword evidence="4" id="KW-1185">Reference proteome</keyword>
<reference evidence="3 4" key="1">
    <citation type="submission" date="2024-06" db="EMBL/GenBank/DDBJ databases">
        <title>Thioclava kandeliae sp. nov. from a rhizosphere soil sample of Kandelia candel in a mangrove.</title>
        <authorList>
            <person name="Mu T."/>
        </authorList>
    </citation>
    <scope>NUCLEOTIDE SEQUENCE [LARGE SCALE GENOMIC DNA]</scope>
    <source>
        <strain evidence="3 4">CPCC 100088</strain>
    </source>
</reference>
<organism evidence="3 4">
    <name type="scientific">Thioclava kandeliae</name>
    <dbReference type="NCBI Taxonomy" id="3070818"/>
    <lineage>
        <taxon>Bacteria</taxon>
        <taxon>Pseudomonadati</taxon>
        <taxon>Pseudomonadota</taxon>
        <taxon>Alphaproteobacteria</taxon>
        <taxon>Rhodobacterales</taxon>
        <taxon>Paracoccaceae</taxon>
        <taxon>Thioclava</taxon>
    </lineage>
</organism>
<protein>
    <submittedName>
        <fullName evidence="3">Uncharacterized protein</fullName>
    </submittedName>
</protein>
<sequence length="165" mass="18834">MSLATRIIAATTALALSLTAVSPAAAMDADQKKALGILIGIGAAAVLIDKMNDKDDKKKDHQPKRPVYGWENNRDNHFSRDRYDNRRDDRRDSRFDRGPSYSQSCVSKVRTPRGWSEVVDKRCADHTADRRLPQNCVIDIRQDGRRQQVYGQNCLEDRGFRMSRR</sequence>
<gene>
    <name evidence="3" type="ORF">VSX56_09965</name>
</gene>
<name>A0ABV1SHI4_9RHOB</name>
<feature type="chain" id="PRO_5047497525" evidence="2">
    <location>
        <begin position="27"/>
        <end position="165"/>
    </location>
</feature>
<evidence type="ECO:0000256" key="2">
    <source>
        <dbReference type="SAM" id="SignalP"/>
    </source>
</evidence>
<keyword evidence="2" id="KW-0732">Signal</keyword>
<evidence type="ECO:0000256" key="1">
    <source>
        <dbReference type="SAM" id="MobiDB-lite"/>
    </source>
</evidence>
<dbReference type="RefSeq" id="WP_339113888.1">
    <property type="nucleotide sequence ID" value="NZ_JAYWLC010000006.1"/>
</dbReference>
<comment type="caution">
    <text evidence="3">The sequence shown here is derived from an EMBL/GenBank/DDBJ whole genome shotgun (WGS) entry which is preliminary data.</text>
</comment>
<accession>A0ABV1SHI4</accession>